<evidence type="ECO:0000256" key="1">
    <source>
        <dbReference type="SAM" id="Phobius"/>
    </source>
</evidence>
<dbReference type="AlphaFoldDB" id="X1I7Z3"/>
<name>X1I7Z3_9ZZZZ</name>
<keyword evidence="1" id="KW-0812">Transmembrane</keyword>
<keyword evidence="1" id="KW-0472">Membrane</keyword>
<keyword evidence="1" id="KW-1133">Transmembrane helix</keyword>
<feature type="transmembrane region" description="Helical" evidence="1">
    <location>
        <begin position="255"/>
        <end position="273"/>
    </location>
</feature>
<feature type="non-terminal residue" evidence="2">
    <location>
        <position position="278"/>
    </location>
</feature>
<sequence length="278" mass="31225">MKDQISETPLTSLDYDTLDIVVENEAYTEIIIINESLSNNGIYFNNSYNLPTTSYIPYTFTVNLTIGADSYVKTSKLLYYDNSKVPMIANLSSSQNSITRGIGQNVNLIASLDKSTYGSIDGFLSIYSYSFLNSEKSVNKTLSLSHFTSNDYGNTFDPQTSDPSGYGIFYVIPSFENYTNPNSPRHSFRIENNPPEILEASSIFNSPRITDTTFEDTESDDGSSAYTANQGSGFNFFVDVEDTVNYEDSKSNMRVFINMFMASVINNYLIFIFPRTIE</sequence>
<evidence type="ECO:0000313" key="2">
    <source>
        <dbReference type="EMBL" id="GAH53698.1"/>
    </source>
</evidence>
<comment type="caution">
    <text evidence="2">The sequence shown here is derived from an EMBL/GenBank/DDBJ whole genome shotgun (WGS) entry which is preliminary data.</text>
</comment>
<reference evidence="2" key="1">
    <citation type="journal article" date="2014" name="Front. Microbiol.">
        <title>High frequency of phylogenetically diverse reductive dehalogenase-homologous genes in deep subseafloor sedimentary metagenomes.</title>
        <authorList>
            <person name="Kawai M."/>
            <person name="Futagami T."/>
            <person name="Toyoda A."/>
            <person name="Takaki Y."/>
            <person name="Nishi S."/>
            <person name="Hori S."/>
            <person name="Arai W."/>
            <person name="Tsubouchi T."/>
            <person name="Morono Y."/>
            <person name="Uchiyama I."/>
            <person name="Ito T."/>
            <person name="Fujiyama A."/>
            <person name="Inagaki F."/>
            <person name="Takami H."/>
        </authorList>
    </citation>
    <scope>NUCLEOTIDE SEQUENCE</scope>
    <source>
        <strain evidence="2">Expedition CK06-06</strain>
    </source>
</reference>
<proteinExistence type="predicted"/>
<organism evidence="2">
    <name type="scientific">marine sediment metagenome</name>
    <dbReference type="NCBI Taxonomy" id="412755"/>
    <lineage>
        <taxon>unclassified sequences</taxon>
        <taxon>metagenomes</taxon>
        <taxon>ecological metagenomes</taxon>
    </lineage>
</organism>
<gene>
    <name evidence="2" type="ORF">S03H2_34178</name>
</gene>
<dbReference type="EMBL" id="BARU01020840">
    <property type="protein sequence ID" value="GAH53698.1"/>
    <property type="molecule type" value="Genomic_DNA"/>
</dbReference>
<protein>
    <submittedName>
        <fullName evidence="2">Uncharacterized protein</fullName>
    </submittedName>
</protein>
<accession>X1I7Z3</accession>